<evidence type="ECO:0000313" key="3">
    <source>
        <dbReference type="EMBL" id="TPG34748.1"/>
    </source>
</evidence>
<evidence type="ECO:0008006" key="5">
    <source>
        <dbReference type="Google" id="ProtNLM"/>
    </source>
</evidence>
<accession>A0A502EAJ9</accession>
<feature type="region of interest" description="Disordered" evidence="1">
    <location>
        <begin position="126"/>
        <end position="173"/>
    </location>
</feature>
<keyword evidence="2" id="KW-0732">Signal</keyword>
<evidence type="ECO:0000256" key="2">
    <source>
        <dbReference type="SAM" id="SignalP"/>
    </source>
</evidence>
<feature type="compositionally biased region" description="Low complexity" evidence="1">
    <location>
        <begin position="130"/>
        <end position="159"/>
    </location>
</feature>
<reference evidence="3 4" key="1">
    <citation type="journal article" date="2019" name="Environ. Microbiol.">
        <title>Species interactions and distinct microbial communities in high Arctic permafrost affected cryosols are associated with the CH4 and CO2 gas fluxes.</title>
        <authorList>
            <person name="Altshuler I."/>
            <person name="Hamel J."/>
            <person name="Turney S."/>
            <person name="Magnuson E."/>
            <person name="Levesque R."/>
            <person name="Greer C."/>
            <person name="Whyte L.G."/>
        </authorList>
    </citation>
    <scope>NUCLEOTIDE SEQUENCE [LARGE SCALE GENOMIC DNA]</scope>
    <source>
        <strain evidence="3 4">S5.20</strain>
    </source>
</reference>
<gene>
    <name evidence="3" type="ORF">EAH80_14135</name>
</gene>
<protein>
    <recommendedName>
        <fullName evidence="5">Serine/threonine protein kinase</fullName>
    </recommendedName>
</protein>
<feature type="signal peptide" evidence="2">
    <location>
        <begin position="1"/>
        <end position="18"/>
    </location>
</feature>
<sequence>MRRLSVAVLGAFAVTVVAPVVMSAAAPPVSDNRGYVDSTARCAPPSKAVAFGSTSGSRVAICKDDTSGQYQYRGVRVSDGARLILAAKSTDRGYVAENDGITYTVTSSALVISSGGEEIRSESMVDFHGSAPGSGTSSAPSTSSGSTQSSAIPETTTPSTPLPPPLPAEVGHG</sequence>
<evidence type="ECO:0000313" key="4">
    <source>
        <dbReference type="Proteomes" id="UP000320095"/>
    </source>
</evidence>
<dbReference type="AlphaFoldDB" id="A0A502EAJ9"/>
<proteinExistence type="predicted"/>
<dbReference type="OrthoDB" id="4629248at2"/>
<keyword evidence="4" id="KW-1185">Reference proteome</keyword>
<evidence type="ECO:0000256" key="1">
    <source>
        <dbReference type="SAM" id="MobiDB-lite"/>
    </source>
</evidence>
<dbReference type="Proteomes" id="UP000320095">
    <property type="component" value="Unassembled WGS sequence"/>
</dbReference>
<dbReference type="EMBL" id="RCZG01000004">
    <property type="protein sequence ID" value="TPG34748.1"/>
    <property type="molecule type" value="Genomic_DNA"/>
</dbReference>
<name>A0A502EAJ9_9MYCO</name>
<feature type="chain" id="PRO_5039267549" description="Serine/threonine protein kinase" evidence="2">
    <location>
        <begin position="19"/>
        <end position="173"/>
    </location>
</feature>
<organism evidence="3 4">
    <name type="scientific">Mycolicibacterium hodleri</name>
    <dbReference type="NCBI Taxonomy" id="49897"/>
    <lineage>
        <taxon>Bacteria</taxon>
        <taxon>Bacillati</taxon>
        <taxon>Actinomycetota</taxon>
        <taxon>Actinomycetes</taxon>
        <taxon>Mycobacteriales</taxon>
        <taxon>Mycobacteriaceae</taxon>
        <taxon>Mycolicibacterium</taxon>
    </lineage>
</organism>
<comment type="caution">
    <text evidence="3">The sequence shown here is derived from an EMBL/GenBank/DDBJ whole genome shotgun (WGS) entry which is preliminary data.</text>
</comment>